<sequence>MTESRMGLQEKVLAIDIGSTRLQAVIGTQDGEFITEVNCQSTKADRLLDQIDEIVQWAQSFDKFDIRYVSISSTGLIDKEEGVITSFDSSDASEYTNIRIVDEIESKYNIRTLLENDCNSAVLGEWVFGERNGYNTVAHVSISTGIGGGVIQNGNLLTGENGQSSEIGLFTVDYSSEHRSCGVRGAWEAYCSGRGIPSFVIQKLAEEARDSSLYSYTDLSAKDLFYEAAQGDNVARDYLDRIGRYNAAGMGNLINAYNPGLVTLSGSVVLNNQESILNPLYKYLDSYVYVQEPIIKVSSMGEYIGLYGSLALSRTSV</sequence>
<dbReference type="OrthoDB" id="206224at2157"/>
<dbReference type="Gene3D" id="3.30.420.40">
    <property type="match status" value="2"/>
</dbReference>
<proteinExistence type="predicted"/>
<dbReference type="RefSeq" id="WP_175609731.1">
    <property type="nucleotide sequence ID" value="NZ_FTNO01000004.1"/>
</dbReference>
<dbReference type="GO" id="GO:0008761">
    <property type="term" value="F:UDP-N-acetylglucosamine 2-epimerase activity"/>
    <property type="evidence" value="ECO:0007669"/>
    <property type="project" value="TreeGrafter"/>
</dbReference>
<keyword evidence="1" id="KW-0808">Transferase</keyword>
<reference evidence="2" key="1">
    <citation type="submission" date="2017-01" db="EMBL/GenBank/DDBJ databases">
        <authorList>
            <person name="Varghese N."/>
            <person name="Submissions S."/>
        </authorList>
    </citation>
    <scope>NUCLEOTIDE SEQUENCE [LARGE SCALE GENOMIC DNA]</scope>
    <source>
        <strain evidence="2">CGMCC 1.7737</strain>
    </source>
</reference>
<keyword evidence="1" id="KW-0418">Kinase</keyword>
<dbReference type="PANTHER" id="PTHR18964">
    <property type="entry name" value="ROK (REPRESSOR, ORF, KINASE) FAMILY"/>
    <property type="match status" value="1"/>
</dbReference>
<accession>A0A1N7DJV8</accession>
<dbReference type="Proteomes" id="UP000186914">
    <property type="component" value="Unassembled WGS sequence"/>
</dbReference>
<keyword evidence="2" id="KW-1185">Reference proteome</keyword>
<evidence type="ECO:0000313" key="2">
    <source>
        <dbReference type="Proteomes" id="UP000186914"/>
    </source>
</evidence>
<evidence type="ECO:0000313" key="1">
    <source>
        <dbReference type="EMBL" id="SIR76035.1"/>
    </source>
</evidence>
<organism evidence="1 2">
    <name type="scientific">Haladaptatus litoreus</name>
    <dbReference type="NCBI Taxonomy" id="553468"/>
    <lineage>
        <taxon>Archaea</taxon>
        <taxon>Methanobacteriati</taxon>
        <taxon>Methanobacteriota</taxon>
        <taxon>Stenosarchaea group</taxon>
        <taxon>Halobacteria</taxon>
        <taxon>Halobacteriales</taxon>
        <taxon>Haladaptataceae</taxon>
        <taxon>Haladaptatus</taxon>
    </lineage>
</organism>
<dbReference type="GO" id="GO:0009384">
    <property type="term" value="F:N-acylmannosamine kinase activity"/>
    <property type="evidence" value="ECO:0007669"/>
    <property type="project" value="TreeGrafter"/>
</dbReference>
<protein>
    <submittedName>
        <fullName evidence="1">Glucokinase</fullName>
    </submittedName>
</protein>
<name>A0A1N7DJV8_9EURY</name>
<dbReference type="InterPro" id="IPR000600">
    <property type="entry name" value="ROK"/>
</dbReference>
<dbReference type="AlphaFoldDB" id="A0A1N7DJV8"/>
<dbReference type="EMBL" id="FTNO01000004">
    <property type="protein sequence ID" value="SIR76035.1"/>
    <property type="molecule type" value="Genomic_DNA"/>
</dbReference>
<dbReference type="SUPFAM" id="SSF53067">
    <property type="entry name" value="Actin-like ATPase domain"/>
    <property type="match status" value="1"/>
</dbReference>
<gene>
    <name evidence="1" type="ORF">SAMN05421858_3677</name>
</gene>
<dbReference type="Pfam" id="PF00480">
    <property type="entry name" value="ROK"/>
    <property type="match status" value="1"/>
</dbReference>
<dbReference type="PANTHER" id="PTHR18964:SF149">
    <property type="entry name" value="BIFUNCTIONAL UDP-N-ACETYLGLUCOSAMINE 2-EPIMERASE_N-ACETYLMANNOSAMINE KINASE"/>
    <property type="match status" value="1"/>
</dbReference>
<dbReference type="InterPro" id="IPR043129">
    <property type="entry name" value="ATPase_NBD"/>
</dbReference>